<evidence type="ECO:0000313" key="2">
    <source>
        <dbReference type="EMBL" id="AOP35925.1"/>
    </source>
</evidence>
<gene>
    <name evidence="2" type="ORF">A0128_05265</name>
</gene>
<name>A0A1D7V263_9LEPT</name>
<reference evidence="2 3" key="1">
    <citation type="submission" date="2016-04" db="EMBL/GenBank/DDBJ databases">
        <title>Complete genome seqeunce of Leptospira alstonii serovar Room22.</title>
        <authorList>
            <person name="Nally J.E."/>
            <person name="Bayles D.O."/>
            <person name="Hurley D."/>
            <person name="Fanning S."/>
            <person name="McMahon B.J."/>
            <person name="Arent Z."/>
        </authorList>
    </citation>
    <scope>NUCLEOTIDE SEQUENCE [LARGE SCALE GENOMIC DNA]</scope>
    <source>
        <strain evidence="2 3">GWTS #1</strain>
    </source>
</reference>
<dbReference type="Pfam" id="PF08818">
    <property type="entry name" value="DUF1801"/>
    <property type="match status" value="1"/>
</dbReference>
<feature type="domain" description="YdhG-like" evidence="1">
    <location>
        <begin position="33"/>
        <end position="124"/>
    </location>
</feature>
<dbReference type="KEGG" id="laj:A0128_05265"/>
<sequence>MKFKQGKEAVRSTTNAKFKTVDQYIESFPKEIQKILNEMRNLVRKSAPMAEEKISYNMPAFAYNGNLVYFAAFKNHLGFYPTSSATKEFKKDLSPYKFSKGAIQFPLDKNLPKTLISKIVKFRVKENT</sequence>
<evidence type="ECO:0000313" key="3">
    <source>
        <dbReference type="Proteomes" id="UP000094197"/>
    </source>
</evidence>
<accession>A0A1D7V263</accession>
<evidence type="ECO:0000259" key="1">
    <source>
        <dbReference type="Pfam" id="PF08818"/>
    </source>
</evidence>
<dbReference type="Gene3D" id="3.90.1150.200">
    <property type="match status" value="1"/>
</dbReference>
<dbReference type="SUPFAM" id="SSF159888">
    <property type="entry name" value="YdhG-like"/>
    <property type="match status" value="1"/>
</dbReference>
<dbReference type="EMBL" id="CP015217">
    <property type="protein sequence ID" value="AOP35925.1"/>
    <property type="molecule type" value="Genomic_DNA"/>
</dbReference>
<protein>
    <recommendedName>
        <fullName evidence="1">YdhG-like domain-containing protein</fullName>
    </recommendedName>
</protein>
<dbReference type="Proteomes" id="UP000094197">
    <property type="component" value="Chromosome 1"/>
</dbReference>
<organism evidence="2 3">
    <name type="scientific">Leptospira tipperaryensis</name>
    <dbReference type="NCBI Taxonomy" id="2564040"/>
    <lineage>
        <taxon>Bacteria</taxon>
        <taxon>Pseudomonadati</taxon>
        <taxon>Spirochaetota</taxon>
        <taxon>Spirochaetia</taxon>
        <taxon>Leptospirales</taxon>
        <taxon>Leptospiraceae</taxon>
        <taxon>Leptospira</taxon>
    </lineage>
</organism>
<proteinExistence type="predicted"/>
<dbReference type="InterPro" id="IPR014922">
    <property type="entry name" value="YdhG-like"/>
</dbReference>
<dbReference type="AlphaFoldDB" id="A0A1D7V263"/>
<keyword evidence="3" id="KW-1185">Reference proteome</keyword>